<evidence type="ECO:0000256" key="3">
    <source>
        <dbReference type="SAM" id="MobiDB-lite"/>
    </source>
</evidence>
<dbReference type="Gene3D" id="3.30.1370.10">
    <property type="entry name" value="K Homology domain, type 1"/>
    <property type="match status" value="3"/>
</dbReference>
<dbReference type="InterPro" id="IPR036612">
    <property type="entry name" value="KH_dom_type_1_sf"/>
</dbReference>
<feature type="compositionally biased region" description="Basic and acidic residues" evidence="3">
    <location>
        <begin position="72"/>
        <end position="85"/>
    </location>
</feature>
<dbReference type="SUPFAM" id="SSF54791">
    <property type="entry name" value="Eukaryotic type KH-domain (KH-domain type I)"/>
    <property type="match status" value="3"/>
</dbReference>
<dbReference type="PANTHER" id="PTHR10288">
    <property type="entry name" value="KH DOMAIN CONTAINING RNA BINDING PROTEIN"/>
    <property type="match status" value="1"/>
</dbReference>
<organism evidence="5 6">
    <name type="scientific">Mortierella isabellina</name>
    <name type="common">Filamentous fungus</name>
    <name type="synonym">Umbelopsis isabellina</name>
    <dbReference type="NCBI Taxonomy" id="91625"/>
    <lineage>
        <taxon>Eukaryota</taxon>
        <taxon>Fungi</taxon>
        <taxon>Fungi incertae sedis</taxon>
        <taxon>Mucoromycota</taxon>
        <taxon>Mucoromycotina</taxon>
        <taxon>Umbelopsidomycetes</taxon>
        <taxon>Umbelopsidales</taxon>
        <taxon>Umbelopsidaceae</taxon>
        <taxon>Umbelopsis</taxon>
    </lineage>
</organism>
<dbReference type="PROSITE" id="PS50084">
    <property type="entry name" value="KH_TYPE_1"/>
    <property type="match status" value="3"/>
</dbReference>
<feature type="compositionally biased region" description="Acidic residues" evidence="3">
    <location>
        <begin position="88"/>
        <end position="97"/>
    </location>
</feature>
<dbReference type="SMART" id="SM00322">
    <property type="entry name" value="KH"/>
    <property type="match status" value="3"/>
</dbReference>
<dbReference type="EMBL" id="JAEPQZ010000004">
    <property type="protein sequence ID" value="KAG2182552.1"/>
    <property type="molecule type" value="Genomic_DNA"/>
</dbReference>
<proteinExistence type="predicted"/>
<dbReference type="OrthoDB" id="442947at2759"/>
<dbReference type="AlphaFoldDB" id="A0A8H7PYE7"/>
<dbReference type="GO" id="GO:0003723">
    <property type="term" value="F:RNA binding"/>
    <property type="evidence" value="ECO:0007669"/>
    <property type="project" value="UniProtKB-UniRule"/>
</dbReference>
<feature type="domain" description="K Homology" evidence="4">
    <location>
        <begin position="103"/>
        <end position="173"/>
    </location>
</feature>
<feature type="non-terminal residue" evidence="5">
    <location>
        <position position="1"/>
    </location>
</feature>
<feature type="domain" description="K Homology" evidence="4">
    <location>
        <begin position="326"/>
        <end position="396"/>
    </location>
</feature>
<dbReference type="CDD" id="cd22439">
    <property type="entry name" value="KH-I_PCBP_rpt3"/>
    <property type="match status" value="1"/>
</dbReference>
<feature type="region of interest" description="Disordered" evidence="3">
    <location>
        <begin position="1"/>
        <end position="103"/>
    </location>
</feature>
<evidence type="ECO:0000313" key="6">
    <source>
        <dbReference type="Proteomes" id="UP000654370"/>
    </source>
</evidence>
<evidence type="ECO:0000256" key="2">
    <source>
        <dbReference type="PROSITE-ProRule" id="PRU00117"/>
    </source>
</evidence>
<reference evidence="5" key="1">
    <citation type="submission" date="2020-12" db="EMBL/GenBank/DDBJ databases">
        <title>Metabolic potential, ecology and presence of endohyphal bacteria is reflected in genomic diversity of Mucoromycotina.</title>
        <authorList>
            <person name="Muszewska A."/>
            <person name="Okrasinska A."/>
            <person name="Steczkiewicz K."/>
            <person name="Drgas O."/>
            <person name="Orlowska M."/>
            <person name="Perlinska-Lenart U."/>
            <person name="Aleksandrzak-Piekarczyk T."/>
            <person name="Szatraj K."/>
            <person name="Zielenkiewicz U."/>
            <person name="Pilsyk S."/>
            <person name="Malc E."/>
            <person name="Mieczkowski P."/>
            <person name="Kruszewska J.S."/>
            <person name="Biernat P."/>
            <person name="Pawlowska J."/>
        </authorList>
    </citation>
    <scope>NUCLEOTIDE SEQUENCE</scope>
    <source>
        <strain evidence="5">WA0000067209</strain>
    </source>
</reference>
<feature type="domain" description="K Homology" evidence="4">
    <location>
        <begin position="184"/>
        <end position="255"/>
    </location>
</feature>
<gene>
    <name evidence="5" type="ORF">INT43_007483</name>
</gene>
<keyword evidence="6" id="KW-1185">Reference proteome</keyword>
<name>A0A8H7PYE7_MORIS</name>
<evidence type="ECO:0000313" key="5">
    <source>
        <dbReference type="EMBL" id="KAG2182552.1"/>
    </source>
</evidence>
<dbReference type="Proteomes" id="UP000654370">
    <property type="component" value="Unassembled WGS sequence"/>
</dbReference>
<comment type="caution">
    <text evidence="5">The sequence shown here is derived from an EMBL/GenBank/DDBJ whole genome shotgun (WGS) entry which is preliminary data.</text>
</comment>
<evidence type="ECO:0000259" key="4">
    <source>
        <dbReference type="SMART" id="SM00322"/>
    </source>
</evidence>
<dbReference type="Pfam" id="PF00013">
    <property type="entry name" value="KH_1"/>
    <property type="match status" value="3"/>
</dbReference>
<dbReference type="InterPro" id="IPR004087">
    <property type="entry name" value="KH_dom"/>
</dbReference>
<dbReference type="InterPro" id="IPR004088">
    <property type="entry name" value="KH_dom_type_1"/>
</dbReference>
<feature type="compositionally biased region" description="Basic and acidic residues" evidence="3">
    <location>
        <begin position="18"/>
        <end position="31"/>
    </location>
</feature>
<protein>
    <recommendedName>
        <fullName evidence="4">K Homology domain-containing protein</fullName>
    </recommendedName>
</protein>
<sequence>MSDQEDPISSPSDRSKRRLEDDESISKHDSNTQHNRAHKRQAVPDPRTDAPYAAKLSKLSQSKQTDEEDDKEAVIKFDDVEKDLETPGNEDEDEIEPTTETSAHISLRAIVSTKDAGVIIGKGGKNVSEIREQSGAKVTISEMVHGALERILSASGPLDAVALAFSLVSRKILQESPSSPEQDQIVTIRLLVPDNRMGSLIGKGGSVIKTIQEDSGARCNVPPERLPMCTERTIVITGVPDSIHIAVYKFGNILLEGNSNNTGLVLYKPQAQTTPTSSQPHFNPMMAGGQMGMGGAGFFYGHPGMTGFQAMAPAPTGAAMGGAMGPTQAQQILIPNDMVGCIIGKGGSKINEIRQMSGSHIKIAEPHGNNNERLVTITGTPECNQMALYMLYSRLENEKNRVGGMPSAWPGNPGTCNVNRMGREGHGPSLSSCPECYKLAVSPGIDHLSYTLKVYGKDEFQGLLLYVQDETNTTIGSFRAYDKDLYETVECPDAIEFDANHTIGHSSPVLKGWPVEFGWNAAEIQAASNVQPGDKLTVRGMVVIDYDHWDIFPEMSFVIQHPAAKEKLGNVDNIDYTMDYLYYTKQINVEDE</sequence>
<keyword evidence="2" id="KW-0694">RNA-binding</keyword>
<accession>A0A8H7PYE7</accession>
<evidence type="ECO:0000256" key="1">
    <source>
        <dbReference type="ARBA" id="ARBA00022737"/>
    </source>
</evidence>
<keyword evidence="1" id="KW-0677">Repeat</keyword>